<dbReference type="Proteomes" id="UP001476247">
    <property type="component" value="Unassembled WGS sequence"/>
</dbReference>
<proteinExistence type="predicted"/>
<organism evidence="2 3">
    <name type="scientific">Helicostylum pulchrum</name>
    <dbReference type="NCBI Taxonomy" id="562976"/>
    <lineage>
        <taxon>Eukaryota</taxon>
        <taxon>Fungi</taxon>
        <taxon>Fungi incertae sedis</taxon>
        <taxon>Mucoromycota</taxon>
        <taxon>Mucoromycotina</taxon>
        <taxon>Mucoromycetes</taxon>
        <taxon>Mucorales</taxon>
        <taxon>Mucorineae</taxon>
        <taxon>Mucoraceae</taxon>
        <taxon>Helicostylum</taxon>
    </lineage>
</organism>
<dbReference type="EMBL" id="BAABUJ010000032">
    <property type="protein sequence ID" value="GAA5804009.1"/>
    <property type="molecule type" value="Genomic_DNA"/>
</dbReference>
<feature type="region of interest" description="Disordered" evidence="1">
    <location>
        <begin position="143"/>
        <end position="169"/>
    </location>
</feature>
<gene>
    <name evidence="2" type="ORF">HPULCUR_009495</name>
</gene>
<name>A0ABP9YAL6_9FUNG</name>
<protein>
    <submittedName>
        <fullName evidence="2">Uncharacterized protein</fullName>
    </submittedName>
</protein>
<comment type="caution">
    <text evidence="2">The sequence shown here is derived from an EMBL/GenBank/DDBJ whole genome shotgun (WGS) entry which is preliminary data.</text>
</comment>
<accession>A0ABP9YAL6</accession>
<reference evidence="2 3" key="1">
    <citation type="submission" date="2024-04" db="EMBL/GenBank/DDBJ databases">
        <title>genome sequences of Mucor flavus KT1a and Helicostylum pulchrum KT1b strains isolation_sourced from the surface of a dry-aged beef.</title>
        <authorList>
            <person name="Toyotome T."/>
            <person name="Hosono M."/>
            <person name="Torimaru M."/>
            <person name="Fukuda K."/>
            <person name="Mikami N."/>
        </authorList>
    </citation>
    <scope>NUCLEOTIDE SEQUENCE [LARGE SCALE GENOMIC DNA]</scope>
    <source>
        <strain evidence="2 3">KT1b</strain>
    </source>
</reference>
<keyword evidence="3" id="KW-1185">Reference proteome</keyword>
<evidence type="ECO:0000256" key="1">
    <source>
        <dbReference type="SAM" id="MobiDB-lite"/>
    </source>
</evidence>
<evidence type="ECO:0000313" key="2">
    <source>
        <dbReference type="EMBL" id="GAA5804009.1"/>
    </source>
</evidence>
<sequence length="271" mass="30792">MTDCQNRAERCSAQRVEPRKIRTEYKQEMKASRCLDHNAKKFRKTVFYQYLKQISQMNVAVDIPDTFYDCTDQAVNAAANKEECDAVEASSFETGTLTVMAVKKLKSLLKAFKLTWNILSFIPLHMFDCSGASVIAADRENTELSENKNDTEEKEDDFRKDDEAGQRKKEAEISLVPEKKINSSYNEKSTKEVAWMVTPPASIKNVIREETASLLITPPQSLIGLVFNRTLYVKFSIIGRVKESAVLTGIQEKKTGTVVPKIKTVWKKLFD</sequence>
<evidence type="ECO:0000313" key="3">
    <source>
        <dbReference type="Proteomes" id="UP001476247"/>
    </source>
</evidence>